<organism evidence="2 3">
    <name type="scientific">Conoideocrella luteorostrata</name>
    <dbReference type="NCBI Taxonomy" id="1105319"/>
    <lineage>
        <taxon>Eukaryota</taxon>
        <taxon>Fungi</taxon>
        <taxon>Dikarya</taxon>
        <taxon>Ascomycota</taxon>
        <taxon>Pezizomycotina</taxon>
        <taxon>Sordariomycetes</taxon>
        <taxon>Hypocreomycetidae</taxon>
        <taxon>Hypocreales</taxon>
        <taxon>Clavicipitaceae</taxon>
        <taxon>Conoideocrella</taxon>
    </lineage>
</organism>
<sequence>MSAAVVANSMQDWNGSPLSSLCQPIIFEQFYGDCRRGSEFRILDADHSKVPAFADSVAKYIRQRYNMTYPSIDGIGTVSDRIHGWDVDVESGNRVDILPKVLRALERNTVADDCHYINMQNWSGGRERSDKIWKHDLSKVKPWQWNYGFSCEMPWVNVLANFDQMKAKVLEVRKVENYWDVYTWRINSDNIGYENAFQKWLYDTVRGGTPSDQPIPGRFGVWRPSRRGGQEDEGSESAGKSRNRNFGDF</sequence>
<feature type="region of interest" description="Disordered" evidence="1">
    <location>
        <begin position="211"/>
        <end position="249"/>
    </location>
</feature>
<proteinExistence type="predicted"/>
<evidence type="ECO:0000313" key="3">
    <source>
        <dbReference type="Proteomes" id="UP001251528"/>
    </source>
</evidence>
<reference evidence="2" key="1">
    <citation type="submission" date="2023-06" db="EMBL/GenBank/DDBJ databases">
        <title>Conoideocrella luteorostrata (Hypocreales: Clavicipitaceae), a potential biocontrol fungus for elongate hemlock scale in United States Christmas tree production areas.</title>
        <authorList>
            <person name="Barrett H."/>
            <person name="Lovett B."/>
            <person name="Macias A.M."/>
            <person name="Stajich J.E."/>
            <person name="Kasson M.T."/>
        </authorList>
    </citation>
    <scope>NUCLEOTIDE SEQUENCE</scope>
    <source>
        <strain evidence="2">ARSEF 14590</strain>
    </source>
</reference>
<evidence type="ECO:0000313" key="2">
    <source>
        <dbReference type="EMBL" id="KAK2589975.1"/>
    </source>
</evidence>
<keyword evidence="3" id="KW-1185">Reference proteome</keyword>
<dbReference type="Proteomes" id="UP001251528">
    <property type="component" value="Unassembled WGS sequence"/>
</dbReference>
<evidence type="ECO:0000256" key="1">
    <source>
        <dbReference type="SAM" id="MobiDB-lite"/>
    </source>
</evidence>
<gene>
    <name evidence="2" type="ORF">QQS21_012351</name>
</gene>
<name>A0AAJ0CBP6_9HYPO</name>
<comment type="caution">
    <text evidence="2">The sequence shown here is derived from an EMBL/GenBank/DDBJ whole genome shotgun (WGS) entry which is preliminary data.</text>
</comment>
<dbReference type="AlphaFoldDB" id="A0AAJ0CBP6"/>
<dbReference type="EMBL" id="JASWJB010000513">
    <property type="protein sequence ID" value="KAK2589975.1"/>
    <property type="molecule type" value="Genomic_DNA"/>
</dbReference>
<protein>
    <submittedName>
        <fullName evidence="2">Uncharacterized protein</fullName>
    </submittedName>
</protein>
<accession>A0AAJ0CBP6</accession>